<dbReference type="KEGG" id="bpg:Bathy08g04270"/>
<dbReference type="Proteomes" id="UP000198341">
    <property type="component" value="Chromosome 8"/>
</dbReference>
<dbReference type="PANTHER" id="PTHR12768">
    <property type="entry name" value="BECLIN 1"/>
    <property type="match status" value="1"/>
</dbReference>
<feature type="compositionally biased region" description="Basic and acidic residues" evidence="2">
    <location>
        <begin position="267"/>
        <end position="281"/>
    </location>
</feature>
<evidence type="ECO:0000256" key="1">
    <source>
        <dbReference type="ARBA" id="ARBA00005965"/>
    </source>
</evidence>
<feature type="region of interest" description="Disordered" evidence="2">
    <location>
        <begin position="153"/>
        <end position="179"/>
    </location>
</feature>
<dbReference type="AlphaFoldDB" id="K8EI75"/>
<feature type="compositionally biased region" description="Acidic residues" evidence="2">
    <location>
        <begin position="153"/>
        <end position="171"/>
    </location>
</feature>
<dbReference type="GO" id="GO:0043548">
    <property type="term" value="F:phosphatidylinositol 3-kinase binding"/>
    <property type="evidence" value="ECO:0007669"/>
    <property type="project" value="TreeGrafter"/>
</dbReference>
<evidence type="ECO:0000259" key="3">
    <source>
        <dbReference type="Pfam" id="PF04111"/>
    </source>
</evidence>
<gene>
    <name evidence="4" type="ORF">Bathy08g04270</name>
</gene>
<dbReference type="GeneID" id="19014406"/>
<evidence type="ECO:0000313" key="5">
    <source>
        <dbReference type="Proteomes" id="UP000198341"/>
    </source>
</evidence>
<dbReference type="GO" id="GO:0000045">
    <property type="term" value="P:autophagosome assembly"/>
    <property type="evidence" value="ECO:0007669"/>
    <property type="project" value="TreeGrafter"/>
</dbReference>
<dbReference type="Pfam" id="PF04111">
    <property type="entry name" value="APG6"/>
    <property type="match status" value="1"/>
</dbReference>
<dbReference type="InterPro" id="IPR007243">
    <property type="entry name" value="Atg6/Beclin"/>
</dbReference>
<feature type="region of interest" description="Disordered" evidence="2">
    <location>
        <begin position="19"/>
        <end position="69"/>
    </location>
</feature>
<feature type="compositionally biased region" description="Low complexity" evidence="2">
    <location>
        <begin position="22"/>
        <end position="37"/>
    </location>
</feature>
<feature type="compositionally biased region" description="Polar residues" evidence="2">
    <location>
        <begin position="38"/>
        <end position="68"/>
    </location>
</feature>
<protein>
    <submittedName>
        <fullName evidence="4">Beclin 1 protein</fullName>
    </submittedName>
</protein>
<dbReference type="STRING" id="41875.K8EI75"/>
<reference evidence="4 5" key="1">
    <citation type="submission" date="2011-10" db="EMBL/GenBank/DDBJ databases">
        <authorList>
            <person name="Genoscope - CEA"/>
        </authorList>
    </citation>
    <scope>NUCLEOTIDE SEQUENCE [LARGE SCALE GENOMIC DNA]</scope>
    <source>
        <strain evidence="4 5">RCC 1105</strain>
    </source>
</reference>
<dbReference type="GO" id="GO:0006995">
    <property type="term" value="P:cellular response to nitrogen starvation"/>
    <property type="evidence" value="ECO:0007669"/>
    <property type="project" value="TreeGrafter"/>
</dbReference>
<dbReference type="GO" id="GO:0034272">
    <property type="term" value="C:phosphatidylinositol 3-kinase complex, class III, type II"/>
    <property type="evidence" value="ECO:0007669"/>
    <property type="project" value="TreeGrafter"/>
</dbReference>
<dbReference type="GO" id="GO:0030674">
    <property type="term" value="F:protein-macromolecule adaptor activity"/>
    <property type="evidence" value="ECO:0007669"/>
    <property type="project" value="TreeGrafter"/>
</dbReference>
<name>K8EI75_9CHLO</name>
<evidence type="ECO:0000256" key="2">
    <source>
        <dbReference type="SAM" id="MobiDB-lite"/>
    </source>
</evidence>
<sequence length="553" mass="62336">MGTIAGSAIDLDVLYLAPVGENNNNNNNTSSSSRPSSRLANAQPSSSSPTTKTNAFNNAAGENTNKEGNVTVVVDAGTSDDHQTTSDGIDDLNKKRPPPFFRCQKCKVPLEFYEEKEEEKEEDRDRAKRIADTSGKLKVTAGEKQFRDFLLEEKEEEEIVNEEEQDESNETDDAKAASSYVHLPTSVQRTKTSDALKAAGQTAATLSRIFDIASEKTKQDFPLCETCAKEVEVNMDKMCEDLEEECEKYERAIASLDLSKGGGGQNGKEREEEGAKKKKQERLEELELELERAFERDKAIELEVEKLELELEKQKVRKRALQRNAARVKKAEFEIWHEVNQFEIDAKSLKEERDALETKLERASTQLDLLRRTNVYNDAFHIWHDGPFGTINGFRLGRTSTVPVEWDEINAAWGMATLLLQSLANAMKIEFRSHALRPMGSFPAVCEINANTNTVSQCYDLFGPVNIMTSHKYDRAICGFLACLDELGRYFAERDFEMGVEPVFRYPYSIEADKVDGKKVTFTFNRDEKWTAALKLVLTDLKMAVSYVASRNG</sequence>
<dbReference type="GO" id="GO:0000423">
    <property type="term" value="P:mitophagy"/>
    <property type="evidence" value="ECO:0007669"/>
    <property type="project" value="TreeGrafter"/>
</dbReference>
<evidence type="ECO:0000313" key="4">
    <source>
        <dbReference type="EMBL" id="CCO17852.1"/>
    </source>
</evidence>
<dbReference type="RefSeq" id="XP_007511731.1">
    <property type="nucleotide sequence ID" value="XM_007511669.1"/>
</dbReference>
<keyword evidence="5" id="KW-1185">Reference proteome</keyword>
<dbReference type="PANTHER" id="PTHR12768:SF4">
    <property type="entry name" value="BECLIN-1"/>
    <property type="match status" value="1"/>
</dbReference>
<accession>K8EI75</accession>
<dbReference type="Gene3D" id="1.10.418.40">
    <property type="entry name" value="Autophagy protein 6/Beclin 1"/>
    <property type="match status" value="1"/>
</dbReference>
<dbReference type="GO" id="GO:0045324">
    <property type="term" value="P:late endosome to vacuole transport"/>
    <property type="evidence" value="ECO:0007669"/>
    <property type="project" value="TreeGrafter"/>
</dbReference>
<dbReference type="EMBL" id="FO082271">
    <property type="protein sequence ID" value="CCO17852.1"/>
    <property type="molecule type" value="Genomic_DNA"/>
</dbReference>
<comment type="similarity">
    <text evidence="1">Belongs to the beclin family.</text>
</comment>
<dbReference type="GO" id="GO:0000407">
    <property type="term" value="C:phagophore assembly site"/>
    <property type="evidence" value="ECO:0007669"/>
    <property type="project" value="TreeGrafter"/>
</dbReference>
<dbReference type="InterPro" id="IPR038274">
    <property type="entry name" value="Atg6/Beclin_C_sf"/>
</dbReference>
<feature type="domain" description="Atg6 BARA" evidence="3">
    <location>
        <begin position="370"/>
        <end position="549"/>
    </location>
</feature>
<organism evidence="4 5">
    <name type="scientific">Bathycoccus prasinos</name>
    <dbReference type="NCBI Taxonomy" id="41875"/>
    <lineage>
        <taxon>Eukaryota</taxon>
        <taxon>Viridiplantae</taxon>
        <taxon>Chlorophyta</taxon>
        <taxon>Mamiellophyceae</taxon>
        <taxon>Mamiellales</taxon>
        <taxon>Bathycoccaceae</taxon>
        <taxon>Bathycoccus</taxon>
    </lineage>
</organism>
<dbReference type="GO" id="GO:0034271">
    <property type="term" value="C:phosphatidylinositol 3-kinase complex, class III, type I"/>
    <property type="evidence" value="ECO:0007669"/>
    <property type="project" value="TreeGrafter"/>
</dbReference>
<dbReference type="InterPro" id="IPR040455">
    <property type="entry name" value="Atg6_BARA"/>
</dbReference>
<dbReference type="OrthoDB" id="20368at2759"/>
<feature type="region of interest" description="Disordered" evidence="2">
    <location>
        <begin position="257"/>
        <end position="281"/>
    </location>
</feature>
<proteinExistence type="inferred from homology"/>
<dbReference type="eggNOG" id="KOG2751">
    <property type="taxonomic scope" value="Eukaryota"/>
</dbReference>